<sequence>MQVRPKNQRGTEQRKVWNDCDRRLQDALDCRWNLAPLPEEGFGKTEAVTPDYIEAMADPEAEYENGVLIYQMELLEHQTSTMSGNNMTATSTNSNRRSGQQTRLCHRCRLLDTWPKTAWRTHHHEGMNEEEAEDDAENGTCAS</sequence>
<evidence type="ECO:0000313" key="3">
    <source>
        <dbReference type="WBParaSite" id="scaffold36493_cov294.g23213"/>
    </source>
</evidence>
<dbReference type="WBParaSite" id="scaffold36493_cov294.g23213">
    <property type="protein sequence ID" value="scaffold36493_cov294.g23213"/>
    <property type="gene ID" value="scaffold36493_cov294.g23213"/>
</dbReference>
<dbReference type="Proteomes" id="UP000887561">
    <property type="component" value="Unplaced"/>
</dbReference>
<dbReference type="AlphaFoldDB" id="A0A915MI59"/>
<evidence type="ECO:0000256" key="1">
    <source>
        <dbReference type="SAM" id="MobiDB-lite"/>
    </source>
</evidence>
<organism evidence="2 3">
    <name type="scientific">Meloidogyne javanica</name>
    <name type="common">Root-knot nematode worm</name>
    <dbReference type="NCBI Taxonomy" id="6303"/>
    <lineage>
        <taxon>Eukaryota</taxon>
        <taxon>Metazoa</taxon>
        <taxon>Ecdysozoa</taxon>
        <taxon>Nematoda</taxon>
        <taxon>Chromadorea</taxon>
        <taxon>Rhabditida</taxon>
        <taxon>Tylenchina</taxon>
        <taxon>Tylenchomorpha</taxon>
        <taxon>Tylenchoidea</taxon>
        <taxon>Meloidogynidae</taxon>
        <taxon>Meloidogyninae</taxon>
        <taxon>Meloidogyne</taxon>
        <taxon>Meloidogyne incognita group</taxon>
    </lineage>
</organism>
<protein>
    <submittedName>
        <fullName evidence="3">Uncharacterized protein</fullName>
    </submittedName>
</protein>
<proteinExistence type="predicted"/>
<evidence type="ECO:0000313" key="2">
    <source>
        <dbReference type="Proteomes" id="UP000887561"/>
    </source>
</evidence>
<reference evidence="3" key="1">
    <citation type="submission" date="2022-11" db="UniProtKB">
        <authorList>
            <consortium name="WormBaseParasite"/>
        </authorList>
    </citation>
    <scope>IDENTIFICATION</scope>
</reference>
<accession>A0A915MI59</accession>
<feature type="compositionally biased region" description="Acidic residues" evidence="1">
    <location>
        <begin position="128"/>
        <end position="137"/>
    </location>
</feature>
<feature type="region of interest" description="Disordered" evidence="1">
    <location>
        <begin position="124"/>
        <end position="143"/>
    </location>
</feature>
<name>A0A915MI59_MELJA</name>
<keyword evidence="2" id="KW-1185">Reference proteome</keyword>